<dbReference type="AlphaFoldDB" id="A0ABD3MIM8"/>
<keyword evidence="3" id="KW-1185">Reference proteome</keyword>
<protein>
    <recommendedName>
        <fullName evidence="4">F-box domain-containing protein</fullName>
    </recommendedName>
</protein>
<name>A0ABD3MIM8_9STRA</name>
<dbReference type="Proteomes" id="UP001530293">
    <property type="component" value="Unassembled WGS sequence"/>
</dbReference>
<feature type="region of interest" description="Disordered" evidence="1">
    <location>
        <begin position="186"/>
        <end position="229"/>
    </location>
</feature>
<gene>
    <name evidence="2" type="ORF">ACHAWU_001673</name>
</gene>
<proteinExistence type="predicted"/>
<evidence type="ECO:0000313" key="3">
    <source>
        <dbReference type="Proteomes" id="UP001530293"/>
    </source>
</evidence>
<feature type="compositionally biased region" description="Basic and acidic residues" evidence="1">
    <location>
        <begin position="215"/>
        <end position="226"/>
    </location>
</feature>
<evidence type="ECO:0008006" key="4">
    <source>
        <dbReference type="Google" id="ProtNLM"/>
    </source>
</evidence>
<reference evidence="2 3" key="1">
    <citation type="submission" date="2024-10" db="EMBL/GenBank/DDBJ databases">
        <title>Updated reference genomes for cyclostephanoid diatoms.</title>
        <authorList>
            <person name="Roberts W.R."/>
            <person name="Alverson A.J."/>
        </authorList>
    </citation>
    <scope>NUCLEOTIDE SEQUENCE [LARGE SCALE GENOMIC DNA]</scope>
    <source>
        <strain evidence="2 3">AJA232-27</strain>
    </source>
</reference>
<evidence type="ECO:0000313" key="2">
    <source>
        <dbReference type="EMBL" id="KAL3762728.1"/>
    </source>
</evidence>
<comment type="caution">
    <text evidence="2">The sequence shown here is derived from an EMBL/GenBank/DDBJ whole genome shotgun (WGS) entry which is preliminary data.</text>
</comment>
<organism evidence="2 3">
    <name type="scientific">Discostella pseudostelligera</name>
    <dbReference type="NCBI Taxonomy" id="259834"/>
    <lineage>
        <taxon>Eukaryota</taxon>
        <taxon>Sar</taxon>
        <taxon>Stramenopiles</taxon>
        <taxon>Ochrophyta</taxon>
        <taxon>Bacillariophyta</taxon>
        <taxon>Coscinodiscophyceae</taxon>
        <taxon>Thalassiosirophycidae</taxon>
        <taxon>Stephanodiscales</taxon>
        <taxon>Stephanodiscaceae</taxon>
        <taxon>Discostella</taxon>
    </lineage>
</organism>
<sequence>MMSLKSPFPLPDVVHDITNFPRELNLNILTFLRATDLSALQRTSRVFNNRDLIVAVVDHCANVVYPSELTDGFDTPIVSGEVRSVDVAVKKGGRKSSTGQQLVATSTSAPPEEKVYTYEMLRNMEMLVVARVLSRPEPPIHERSNCFYVSKSWCRTALRWLEVQEEERKEREERRRAAHEAKLAAAAAIGTPKGKGGKYNKHQQYGSSGKKKMSRKEQKERERRMSDSLPPWSNINVDIVCEHGSVKQCSSKSARARRRVMDKQAWKVLKRLYPDSVQLEATVGCLLCTVEAETAKKAENDKKEEEKANRKKPLACPLVRGFYTRGSKGYPTNCLVPPRPVPLLNDNCAQKFPGQGMPLAPMYAEQTCPLMPGVYCALPRSWCHRWRKYIKSGEGGFPPPPDASELFCAHDLPLIPPHLESFLRGETSTLLGVAAQASTTVEDGLPIIPVGSVAAASLGSASSSSSNAATLQALRAAGLSESELHSQRVAMARMEEDMRHASIHEIHQLRADRENEAVGVQQQDRAIVNEQLDRENFVVVEILTDDEVTALERIWFPRSDGGTYALRFAVVEDTSSFCNSVDILWATTPCRECDPSSRLNTDFVVRNRMQKRGYR</sequence>
<dbReference type="EMBL" id="JALLBG020000131">
    <property type="protein sequence ID" value="KAL3762728.1"/>
    <property type="molecule type" value="Genomic_DNA"/>
</dbReference>
<accession>A0ABD3MIM8</accession>
<evidence type="ECO:0000256" key="1">
    <source>
        <dbReference type="SAM" id="MobiDB-lite"/>
    </source>
</evidence>